<dbReference type="SMART" id="SM00160">
    <property type="entry name" value="RanBD"/>
    <property type="match status" value="1"/>
</dbReference>
<accession>A0A8T9BFI7</accession>
<feature type="compositionally biased region" description="Acidic residues" evidence="3">
    <location>
        <begin position="120"/>
        <end position="131"/>
    </location>
</feature>
<feature type="compositionally biased region" description="Acidic residues" evidence="3">
    <location>
        <begin position="351"/>
        <end position="360"/>
    </location>
</feature>
<comment type="caution">
    <text evidence="5">The sequence shown here is derived from an EMBL/GenBank/DDBJ whole genome shotgun (WGS) entry which is preliminary data.</text>
</comment>
<dbReference type="InterPro" id="IPR011993">
    <property type="entry name" value="PH-like_dom_sf"/>
</dbReference>
<comment type="subcellular location">
    <subcellularLocation>
        <location evidence="1">Nucleus</location>
    </subcellularLocation>
</comment>
<dbReference type="AlphaFoldDB" id="A0A8T9BFI7"/>
<feature type="compositionally biased region" description="Polar residues" evidence="3">
    <location>
        <begin position="1"/>
        <end position="19"/>
    </location>
</feature>
<dbReference type="InterPro" id="IPR045255">
    <property type="entry name" value="RanBP1-like"/>
</dbReference>
<evidence type="ECO:0000259" key="4">
    <source>
        <dbReference type="PROSITE" id="PS50196"/>
    </source>
</evidence>
<dbReference type="Proteomes" id="UP000469559">
    <property type="component" value="Unassembled WGS sequence"/>
</dbReference>
<dbReference type="SUPFAM" id="SSF50729">
    <property type="entry name" value="PH domain-like"/>
    <property type="match status" value="1"/>
</dbReference>
<feature type="compositionally biased region" description="Basic and acidic residues" evidence="3">
    <location>
        <begin position="152"/>
        <end position="162"/>
    </location>
</feature>
<evidence type="ECO:0000256" key="2">
    <source>
        <dbReference type="ARBA" id="ARBA00023242"/>
    </source>
</evidence>
<evidence type="ECO:0000313" key="5">
    <source>
        <dbReference type="EMBL" id="TVY18587.1"/>
    </source>
</evidence>
<dbReference type="Pfam" id="PF00638">
    <property type="entry name" value="Ran_BP1"/>
    <property type="match status" value="2"/>
</dbReference>
<dbReference type="InterPro" id="IPR000156">
    <property type="entry name" value="Ran_bind_dom"/>
</dbReference>
<dbReference type="Gene3D" id="2.30.29.30">
    <property type="entry name" value="Pleckstrin-homology domain (PH domain)/Phosphotyrosine-binding domain (PTB)"/>
    <property type="match status" value="1"/>
</dbReference>
<evidence type="ECO:0000256" key="1">
    <source>
        <dbReference type="ARBA" id="ARBA00004123"/>
    </source>
</evidence>
<protein>
    <submittedName>
        <fullName evidence="5">Nucleoporin</fullName>
    </submittedName>
</protein>
<feature type="domain" description="RanBD1" evidence="4">
    <location>
        <begin position="383"/>
        <end position="541"/>
    </location>
</feature>
<feature type="region of interest" description="Disordered" evidence="3">
    <location>
        <begin position="1"/>
        <end position="223"/>
    </location>
</feature>
<feature type="compositionally biased region" description="Polar residues" evidence="3">
    <location>
        <begin position="193"/>
        <end position="206"/>
    </location>
</feature>
<feature type="region of interest" description="Disordered" evidence="3">
    <location>
        <begin position="345"/>
        <end position="392"/>
    </location>
</feature>
<sequence length="541" mass="56415">MSSTADASTATEQSDSSNHPPDVMPLPARTMADAQSDHTTTPSKDDPATMAASEELKHTTISDKVLPTSPKDQAQHVAGEDKTMKETVKEGTPEADLTDAQDEEMRERISSPKKKRGRDQDEETRELDNNLDEPGSSADGSVLNGSRTTRLGPEKKRPRDTSEDYTNATEKATDVMATADTTDTPKPTSSETQPTKNSSESSQKSIFGSGFGDKSQPSTSAFASSGFAALASSSTSPFGIIGATKPSVFGAAPTVSGFGALAAAKSPDASTTPLVDSAASSTAKPLISLGFGGGPSSGFGGLGGSSGSVFGSRLGNGFAGGSSAKLSNFAAPGTESITTAKPAKAFGAPESDNEGSDQDNSEGNGASDDEEGGNVGAEDKKKPSKVSKVHIEDGESGEATLLQIRAKLFAIDSKEAGWKERGVGTLKINVPKPCVDFDENGVAIPGSFDASGLEDEDEDPAAPPRVARLIMRQENTHRVVLNTVIIRAMEFTDKPSNTAAQILFTAFEGDKEPKPINMLLKMSEANARSFRSEIQSIQHEL</sequence>
<dbReference type="PANTHER" id="PTHR23138:SF142">
    <property type="entry name" value="RAN-BINDING PROTEIN 3B-RELATED"/>
    <property type="match status" value="1"/>
</dbReference>
<keyword evidence="6" id="KW-1185">Reference proteome</keyword>
<organism evidence="5 6">
    <name type="scientific">Lachnellula arida</name>
    <dbReference type="NCBI Taxonomy" id="1316785"/>
    <lineage>
        <taxon>Eukaryota</taxon>
        <taxon>Fungi</taxon>
        <taxon>Dikarya</taxon>
        <taxon>Ascomycota</taxon>
        <taxon>Pezizomycotina</taxon>
        <taxon>Leotiomycetes</taxon>
        <taxon>Helotiales</taxon>
        <taxon>Lachnaceae</taxon>
        <taxon>Lachnellula</taxon>
    </lineage>
</organism>
<dbReference type="PROSITE" id="PS50196">
    <property type="entry name" value="RANBD1"/>
    <property type="match status" value="1"/>
</dbReference>
<feature type="compositionally biased region" description="Low complexity" evidence="3">
    <location>
        <begin position="174"/>
        <end position="192"/>
    </location>
</feature>
<dbReference type="PANTHER" id="PTHR23138">
    <property type="entry name" value="RAN BINDING PROTEIN"/>
    <property type="match status" value="1"/>
</dbReference>
<proteinExistence type="predicted"/>
<gene>
    <name evidence="5" type="primary">NUP56</name>
    <name evidence="5" type="ORF">LARI1_G002748</name>
</gene>
<evidence type="ECO:0000256" key="3">
    <source>
        <dbReference type="SAM" id="MobiDB-lite"/>
    </source>
</evidence>
<name>A0A8T9BFI7_9HELO</name>
<feature type="compositionally biased region" description="Basic and acidic residues" evidence="3">
    <location>
        <begin position="78"/>
        <end position="92"/>
    </location>
</feature>
<keyword evidence="2" id="KW-0539">Nucleus</keyword>
<evidence type="ECO:0000313" key="6">
    <source>
        <dbReference type="Proteomes" id="UP000469559"/>
    </source>
</evidence>
<dbReference type="OrthoDB" id="185618at2759"/>
<reference evidence="5 6" key="1">
    <citation type="submission" date="2018-05" db="EMBL/GenBank/DDBJ databases">
        <title>Whole genome sequencing for identification of molecular markers to develop diagnostic detection tools for the regulated plant pathogen Lachnellula willkommii.</title>
        <authorList>
            <person name="Giroux E."/>
            <person name="Bilodeau G."/>
        </authorList>
    </citation>
    <scope>NUCLEOTIDE SEQUENCE [LARGE SCALE GENOMIC DNA]</scope>
    <source>
        <strain evidence="5 6">CBS 203.66</strain>
    </source>
</reference>
<dbReference type="EMBL" id="QGMF01000161">
    <property type="protein sequence ID" value="TVY18587.1"/>
    <property type="molecule type" value="Genomic_DNA"/>
</dbReference>
<dbReference type="GO" id="GO:0005634">
    <property type="term" value="C:nucleus"/>
    <property type="evidence" value="ECO:0007669"/>
    <property type="project" value="UniProtKB-SubCell"/>
</dbReference>